<dbReference type="Proteomes" id="UP000324222">
    <property type="component" value="Unassembled WGS sequence"/>
</dbReference>
<keyword evidence="2" id="KW-1185">Reference proteome</keyword>
<evidence type="ECO:0000313" key="1">
    <source>
        <dbReference type="EMBL" id="MPC62593.1"/>
    </source>
</evidence>
<protein>
    <submittedName>
        <fullName evidence="1">Uncharacterized protein</fullName>
    </submittedName>
</protein>
<proteinExistence type="predicted"/>
<dbReference type="AlphaFoldDB" id="A0A5B7GY39"/>
<accession>A0A5B7GY39</accession>
<organism evidence="1 2">
    <name type="scientific">Portunus trituberculatus</name>
    <name type="common">Swimming crab</name>
    <name type="synonym">Neptunus trituberculatus</name>
    <dbReference type="NCBI Taxonomy" id="210409"/>
    <lineage>
        <taxon>Eukaryota</taxon>
        <taxon>Metazoa</taxon>
        <taxon>Ecdysozoa</taxon>
        <taxon>Arthropoda</taxon>
        <taxon>Crustacea</taxon>
        <taxon>Multicrustacea</taxon>
        <taxon>Malacostraca</taxon>
        <taxon>Eumalacostraca</taxon>
        <taxon>Eucarida</taxon>
        <taxon>Decapoda</taxon>
        <taxon>Pleocyemata</taxon>
        <taxon>Brachyura</taxon>
        <taxon>Eubrachyura</taxon>
        <taxon>Portunoidea</taxon>
        <taxon>Portunidae</taxon>
        <taxon>Portuninae</taxon>
        <taxon>Portunus</taxon>
    </lineage>
</organism>
<gene>
    <name evidence="1" type="ORF">E2C01_056680</name>
</gene>
<dbReference type="EMBL" id="VSRR010019840">
    <property type="protein sequence ID" value="MPC62593.1"/>
    <property type="molecule type" value="Genomic_DNA"/>
</dbReference>
<name>A0A5B7GY39_PORTR</name>
<evidence type="ECO:0000313" key="2">
    <source>
        <dbReference type="Proteomes" id="UP000324222"/>
    </source>
</evidence>
<sequence>MGCDEHSIKASCDLTEHLSLCLRTQGGSHSLLSKASLLLHTKIHAFTTHTHISLQIKNKNVPKWNCSLGSDPKYFDTTLHFFFINFCNICNLRSNFQ</sequence>
<reference evidence="1 2" key="1">
    <citation type="submission" date="2019-05" db="EMBL/GenBank/DDBJ databases">
        <title>Another draft genome of Portunus trituberculatus and its Hox gene families provides insights of decapod evolution.</title>
        <authorList>
            <person name="Jeong J.-H."/>
            <person name="Song I."/>
            <person name="Kim S."/>
            <person name="Choi T."/>
            <person name="Kim D."/>
            <person name="Ryu S."/>
            <person name="Kim W."/>
        </authorList>
    </citation>
    <scope>NUCLEOTIDE SEQUENCE [LARGE SCALE GENOMIC DNA]</scope>
    <source>
        <tissue evidence="1">Muscle</tissue>
    </source>
</reference>
<comment type="caution">
    <text evidence="1">The sequence shown here is derived from an EMBL/GenBank/DDBJ whole genome shotgun (WGS) entry which is preliminary data.</text>
</comment>